<organism evidence="2">
    <name type="scientific">Triticum aestivum</name>
    <name type="common">Wheat</name>
    <dbReference type="NCBI Taxonomy" id="4565"/>
    <lineage>
        <taxon>Eukaryota</taxon>
        <taxon>Viridiplantae</taxon>
        <taxon>Streptophyta</taxon>
        <taxon>Embryophyta</taxon>
        <taxon>Tracheophyta</taxon>
        <taxon>Spermatophyta</taxon>
        <taxon>Magnoliopsida</taxon>
        <taxon>Liliopsida</taxon>
        <taxon>Poales</taxon>
        <taxon>Poaceae</taxon>
        <taxon>BOP clade</taxon>
        <taxon>Pooideae</taxon>
        <taxon>Triticodae</taxon>
        <taxon>Triticeae</taxon>
        <taxon>Triticinae</taxon>
        <taxon>Triticum</taxon>
    </lineage>
</organism>
<accession>A0A3B6NN70</accession>
<feature type="compositionally biased region" description="Basic and acidic residues" evidence="1">
    <location>
        <begin position="201"/>
        <end position="258"/>
    </location>
</feature>
<dbReference type="Proteomes" id="UP000019116">
    <property type="component" value="Chromosome 6A"/>
</dbReference>
<feature type="compositionally biased region" description="Low complexity" evidence="1">
    <location>
        <begin position="9"/>
        <end position="52"/>
    </location>
</feature>
<evidence type="ECO:0000256" key="1">
    <source>
        <dbReference type="SAM" id="MobiDB-lite"/>
    </source>
</evidence>
<sequence>MKSYSLQRGASPAAGGAPALQRSASARQAPSPSPLSVSSSSSQYQSARASTSTANAPAFARHKTPSINCMAATSTDTPPATPRGTKKQQPKSASYSSMFSPRKLMQRASRAFRGGRSSRRKKSLAAAADVGEVDSPGSAASKGSDAESSAFSMDDQIIDDVVDAGAASKQEEIVPEKIIHEANPPSTLIHLLAPVAEEQDEVHNNSPKKEDDAVAEKEKEDAAAAEKDKEDVAAEKDKEKEDAAAEMEKEKDKPEKEAPPAPEDTVSEVDKIAVAKKLQREDDIKAEVVRRFQGCRVRTSTGKRSFDAETPRRRESARSNEAVEEARIKLLELRQVNKVKALVGAFETVMDDNQSPTAARKPRLNLGA</sequence>
<reference evidence="2" key="2">
    <citation type="submission" date="2018-10" db="UniProtKB">
        <authorList>
            <consortium name="EnsemblPlants"/>
        </authorList>
    </citation>
    <scope>IDENTIFICATION</scope>
</reference>
<evidence type="ECO:0000313" key="2">
    <source>
        <dbReference type="EnsemblPlants" id="TraesCS6A02G121200.1"/>
    </source>
</evidence>
<feature type="compositionally biased region" description="Basic and acidic residues" evidence="1">
    <location>
        <begin position="304"/>
        <end position="318"/>
    </location>
</feature>
<keyword evidence="3" id="KW-1185">Reference proteome</keyword>
<dbReference type="Gramene" id="TraesCS6A03G0286600.1">
    <property type="protein sequence ID" value="TraesCS6A03G0286600.1.CDS"/>
    <property type="gene ID" value="TraesCS6A03G0286600"/>
</dbReference>
<dbReference type="GeneID" id="123130377"/>
<feature type="region of interest" description="Disordered" evidence="1">
    <location>
        <begin position="299"/>
        <end position="322"/>
    </location>
</feature>
<reference evidence="2" key="1">
    <citation type="submission" date="2018-08" db="EMBL/GenBank/DDBJ databases">
        <authorList>
            <person name="Rossello M."/>
        </authorList>
    </citation>
    <scope>NUCLEOTIDE SEQUENCE [LARGE SCALE GENOMIC DNA]</scope>
    <source>
        <strain evidence="2">cv. Chinese Spring</strain>
    </source>
</reference>
<proteinExistence type="predicted"/>
<dbReference type="OMA" id="RWEMAWV"/>
<dbReference type="PaxDb" id="4565-Traes_6AS_D76CBD715.2"/>
<feature type="region of interest" description="Disordered" evidence="1">
    <location>
        <begin position="1"/>
        <end position="155"/>
    </location>
</feature>
<name>A0A3B6NN70_WHEAT</name>
<dbReference type="KEGG" id="taes:123130377"/>
<dbReference type="OrthoDB" id="1939646at2759"/>
<dbReference type="RefSeq" id="XP_044406222.1">
    <property type="nucleotide sequence ID" value="XM_044550287.1"/>
</dbReference>
<dbReference type="Gramene" id="TraesCS6A02G121200.1">
    <property type="protein sequence ID" value="TraesCS6A02G121200.1"/>
    <property type="gene ID" value="TraesCS6A02G121200"/>
</dbReference>
<dbReference type="AlphaFoldDB" id="A0A3B6NN70"/>
<dbReference type="EnsemblPlants" id="TraesCS6A02G121200.1">
    <property type="protein sequence ID" value="TraesCS6A02G121200.1"/>
    <property type="gene ID" value="TraesCS6A02G121200"/>
</dbReference>
<evidence type="ECO:0000313" key="3">
    <source>
        <dbReference type="Proteomes" id="UP000019116"/>
    </source>
</evidence>
<feature type="region of interest" description="Disordered" evidence="1">
    <location>
        <begin position="176"/>
        <end position="270"/>
    </location>
</feature>
<gene>
    <name evidence="2" type="primary">LOC123130377</name>
</gene>
<protein>
    <submittedName>
        <fullName evidence="2">Uncharacterized protein</fullName>
    </submittedName>
</protein>
<feature type="compositionally biased region" description="Polar residues" evidence="1">
    <location>
        <begin position="90"/>
        <end position="99"/>
    </location>
</feature>